<evidence type="ECO:0000313" key="8">
    <source>
        <dbReference type="Proteomes" id="UP000290545"/>
    </source>
</evidence>
<comment type="similarity">
    <text evidence="1">Belongs to the sigma-70 factor family. ECF subfamily.</text>
</comment>
<comment type="caution">
    <text evidence="7">The sequence shown here is derived from an EMBL/GenBank/DDBJ whole genome shotgun (WGS) entry which is preliminary data.</text>
</comment>
<dbReference type="InterPro" id="IPR039425">
    <property type="entry name" value="RNA_pol_sigma-70-like"/>
</dbReference>
<dbReference type="PANTHER" id="PTHR43133">
    <property type="entry name" value="RNA POLYMERASE ECF-TYPE SIGMA FACTO"/>
    <property type="match status" value="1"/>
</dbReference>
<evidence type="ECO:0000256" key="3">
    <source>
        <dbReference type="ARBA" id="ARBA00023082"/>
    </source>
</evidence>
<evidence type="ECO:0000256" key="4">
    <source>
        <dbReference type="ARBA" id="ARBA00023163"/>
    </source>
</evidence>
<dbReference type="InterPro" id="IPR013324">
    <property type="entry name" value="RNA_pol_sigma_r3/r4-like"/>
</dbReference>
<evidence type="ECO:0000313" key="7">
    <source>
        <dbReference type="EMBL" id="RXK80820.1"/>
    </source>
</evidence>
<dbReference type="InterPro" id="IPR007627">
    <property type="entry name" value="RNA_pol_sigma70_r2"/>
</dbReference>
<name>A0A4Q1CZI7_9BACT</name>
<dbReference type="Pfam" id="PF04542">
    <property type="entry name" value="Sigma70_r2"/>
    <property type="match status" value="1"/>
</dbReference>
<dbReference type="InterPro" id="IPR013249">
    <property type="entry name" value="RNA_pol_sigma70_r4_t2"/>
</dbReference>
<dbReference type="SUPFAM" id="SSF88946">
    <property type="entry name" value="Sigma2 domain of RNA polymerase sigma factors"/>
    <property type="match status" value="1"/>
</dbReference>
<protein>
    <submittedName>
        <fullName evidence="7">RNA polymerase sigma-70 factor</fullName>
    </submittedName>
</protein>
<keyword evidence="2" id="KW-0805">Transcription regulation</keyword>
<proteinExistence type="inferred from homology"/>
<dbReference type="InterPro" id="IPR013325">
    <property type="entry name" value="RNA_pol_sigma_r2"/>
</dbReference>
<dbReference type="Gene3D" id="1.10.10.10">
    <property type="entry name" value="Winged helix-like DNA-binding domain superfamily/Winged helix DNA-binding domain"/>
    <property type="match status" value="1"/>
</dbReference>
<evidence type="ECO:0000256" key="2">
    <source>
        <dbReference type="ARBA" id="ARBA00023015"/>
    </source>
</evidence>
<dbReference type="CDD" id="cd06171">
    <property type="entry name" value="Sigma70_r4"/>
    <property type="match status" value="1"/>
</dbReference>
<dbReference type="Pfam" id="PF08281">
    <property type="entry name" value="Sigma70_r4_2"/>
    <property type="match status" value="1"/>
</dbReference>
<dbReference type="SUPFAM" id="SSF88659">
    <property type="entry name" value="Sigma3 and sigma4 domains of RNA polymerase sigma factors"/>
    <property type="match status" value="1"/>
</dbReference>
<dbReference type="Proteomes" id="UP000290545">
    <property type="component" value="Unassembled WGS sequence"/>
</dbReference>
<gene>
    <name evidence="7" type="ORF">ESB13_21940</name>
</gene>
<dbReference type="InterPro" id="IPR014284">
    <property type="entry name" value="RNA_pol_sigma-70_dom"/>
</dbReference>
<evidence type="ECO:0000259" key="5">
    <source>
        <dbReference type="Pfam" id="PF04542"/>
    </source>
</evidence>
<dbReference type="RefSeq" id="WP_129005896.1">
    <property type="nucleotide sequence ID" value="NZ_SDHZ01000005.1"/>
</dbReference>
<accession>A0A4Q1CZI7</accession>
<dbReference type="Gene3D" id="1.10.1740.10">
    <property type="match status" value="1"/>
</dbReference>
<dbReference type="EMBL" id="SDHZ01000005">
    <property type="protein sequence ID" value="RXK80820.1"/>
    <property type="molecule type" value="Genomic_DNA"/>
</dbReference>
<keyword evidence="8" id="KW-1185">Reference proteome</keyword>
<feature type="domain" description="RNA polymerase sigma-70 region 2" evidence="5">
    <location>
        <begin position="23"/>
        <end position="89"/>
    </location>
</feature>
<evidence type="ECO:0000259" key="6">
    <source>
        <dbReference type="Pfam" id="PF08281"/>
    </source>
</evidence>
<dbReference type="GO" id="GO:0016987">
    <property type="term" value="F:sigma factor activity"/>
    <property type="evidence" value="ECO:0007669"/>
    <property type="project" value="UniProtKB-KW"/>
</dbReference>
<evidence type="ECO:0000256" key="1">
    <source>
        <dbReference type="ARBA" id="ARBA00010641"/>
    </source>
</evidence>
<organism evidence="7 8">
    <name type="scientific">Filimonas effusa</name>
    <dbReference type="NCBI Taxonomy" id="2508721"/>
    <lineage>
        <taxon>Bacteria</taxon>
        <taxon>Pseudomonadati</taxon>
        <taxon>Bacteroidota</taxon>
        <taxon>Chitinophagia</taxon>
        <taxon>Chitinophagales</taxon>
        <taxon>Chitinophagaceae</taxon>
        <taxon>Filimonas</taxon>
    </lineage>
</organism>
<dbReference type="NCBIfam" id="TIGR02937">
    <property type="entry name" value="sigma70-ECF"/>
    <property type="match status" value="1"/>
</dbReference>
<keyword evidence="4" id="KW-0804">Transcription</keyword>
<dbReference type="OrthoDB" id="659361at2"/>
<sequence length="192" mass="21914">MLDCLKTIQIAISNGDEQAFAKLYQQFHKRLWSFCKSIIRSSESAEEIVEDVFVKLWCNRANLVNIEDLTVYLYVAVKNRALNTLSKKAQELVTSPFDFLEIELDGNVTPYDVLINAEMVGCMRKAIDELPPRCKMIFKLIREDGLKYKEVADILNISVNTIDAQMAIAVKRICLALKIPKPQLVFVPQKKS</sequence>
<dbReference type="GO" id="GO:0006352">
    <property type="term" value="P:DNA-templated transcription initiation"/>
    <property type="evidence" value="ECO:0007669"/>
    <property type="project" value="InterPro"/>
</dbReference>
<keyword evidence="3" id="KW-0731">Sigma factor</keyword>
<dbReference type="AlphaFoldDB" id="A0A4Q1CZI7"/>
<reference evidence="7 8" key="1">
    <citation type="submission" date="2019-01" db="EMBL/GenBank/DDBJ databases">
        <title>Filimonas sp. strain TTM-71.</title>
        <authorList>
            <person name="Chen W.-M."/>
        </authorList>
    </citation>
    <scope>NUCLEOTIDE SEQUENCE [LARGE SCALE GENOMIC DNA]</scope>
    <source>
        <strain evidence="7 8">TTM-71</strain>
    </source>
</reference>
<dbReference type="GO" id="GO:0003677">
    <property type="term" value="F:DNA binding"/>
    <property type="evidence" value="ECO:0007669"/>
    <property type="project" value="InterPro"/>
</dbReference>
<feature type="domain" description="RNA polymerase sigma factor 70 region 4 type 2" evidence="6">
    <location>
        <begin position="122"/>
        <end position="172"/>
    </location>
</feature>
<dbReference type="PANTHER" id="PTHR43133:SF46">
    <property type="entry name" value="RNA POLYMERASE SIGMA-70 FACTOR ECF SUBFAMILY"/>
    <property type="match status" value="1"/>
</dbReference>
<dbReference type="InterPro" id="IPR036388">
    <property type="entry name" value="WH-like_DNA-bd_sf"/>
</dbReference>
<dbReference type="NCBIfam" id="TIGR02985">
    <property type="entry name" value="Sig70_bacteroi1"/>
    <property type="match status" value="1"/>
</dbReference>
<dbReference type="InterPro" id="IPR014327">
    <property type="entry name" value="RNA_pol_sigma70_bacteroid"/>
</dbReference>